<dbReference type="Gene3D" id="3.40.50.150">
    <property type="entry name" value="Vaccinia Virus protein VP39"/>
    <property type="match status" value="1"/>
</dbReference>
<sequence length="132" mass="14804">MLPFALVITVLTSACRAESLPQLEPGKDPFVKLRRQMVAVQLAGRDIRDEEVLRVMMRVPRHLFVGEKWREYAYTDHPLPIGENQTISQPYIVAYMTQALQLEAGERVLEVGTGSGYQAAVLGELAAEDYTI</sequence>
<accession>A0A383C8Z7</accession>
<comment type="similarity">
    <text evidence="2">Belongs to the methyltransferase superfamily. L-isoaspartyl/D-aspartyl protein methyltransferase family.</text>
</comment>
<evidence type="ECO:0000256" key="1">
    <source>
        <dbReference type="ARBA" id="ARBA00004496"/>
    </source>
</evidence>
<evidence type="ECO:0000256" key="5">
    <source>
        <dbReference type="ARBA" id="ARBA00022603"/>
    </source>
</evidence>
<comment type="subcellular location">
    <subcellularLocation>
        <location evidence="1">Cytoplasm</location>
    </subcellularLocation>
</comment>
<keyword evidence="7" id="KW-0949">S-adenosyl-L-methionine</keyword>
<dbReference type="InterPro" id="IPR029063">
    <property type="entry name" value="SAM-dependent_MTases_sf"/>
</dbReference>
<dbReference type="SUPFAM" id="SSF53335">
    <property type="entry name" value="S-adenosyl-L-methionine-dependent methyltransferases"/>
    <property type="match status" value="1"/>
</dbReference>
<keyword evidence="5" id="KW-0489">Methyltransferase</keyword>
<gene>
    <name evidence="8" type="ORF">METZ01_LOCUS481364</name>
</gene>
<dbReference type="InterPro" id="IPR000682">
    <property type="entry name" value="PCMT"/>
</dbReference>
<dbReference type="PANTHER" id="PTHR11579">
    <property type="entry name" value="PROTEIN-L-ISOASPARTATE O-METHYLTRANSFERASE"/>
    <property type="match status" value="1"/>
</dbReference>
<name>A0A383C8Z7_9ZZZZ</name>
<keyword evidence="4" id="KW-0963">Cytoplasm</keyword>
<evidence type="ECO:0000256" key="6">
    <source>
        <dbReference type="ARBA" id="ARBA00022679"/>
    </source>
</evidence>
<reference evidence="8" key="1">
    <citation type="submission" date="2018-05" db="EMBL/GenBank/DDBJ databases">
        <authorList>
            <person name="Lanie J.A."/>
            <person name="Ng W.-L."/>
            <person name="Kazmierczak K.M."/>
            <person name="Andrzejewski T.M."/>
            <person name="Davidsen T.M."/>
            <person name="Wayne K.J."/>
            <person name="Tettelin H."/>
            <person name="Glass J.I."/>
            <person name="Rusch D."/>
            <person name="Podicherti R."/>
            <person name="Tsui H.-C.T."/>
            <person name="Winkler M.E."/>
        </authorList>
    </citation>
    <scope>NUCLEOTIDE SEQUENCE</scope>
</reference>
<feature type="non-terminal residue" evidence="8">
    <location>
        <position position="132"/>
    </location>
</feature>
<dbReference type="GO" id="GO:0004719">
    <property type="term" value="F:protein-L-isoaspartate (D-aspartate) O-methyltransferase activity"/>
    <property type="evidence" value="ECO:0007669"/>
    <property type="project" value="UniProtKB-EC"/>
</dbReference>
<dbReference type="GO" id="GO:0005737">
    <property type="term" value="C:cytoplasm"/>
    <property type="evidence" value="ECO:0007669"/>
    <property type="project" value="UniProtKB-SubCell"/>
</dbReference>
<evidence type="ECO:0000256" key="2">
    <source>
        <dbReference type="ARBA" id="ARBA00005369"/>
    </source>
</evidence>
<dbReference type="GO" id="GO:0032259">
    <property type="term" value="P:methylation"/>
    <property type="evidence" value="ECO:0007669"/>
    <property type="project" value="UniProtKB-KW"/>
</dbReference>
<protein>
    <recommendedName>
        <fullName evidence="3">protein-L-isoaspartate(D-aspartate) O-methyltransferase</fullName>
        <ecNumber evidence="3">2.1.1.77</ecNumber>
    </recommendedName>
</protein>
<organism evidence="8">
    <name type="scientific">marine metagenome</name>
    <dbReference type="NCBI Taxonomy" id="408172"/>
    <lineage>
        <taxon>unclassified sequences</taxon>
        <taxon>metagenomes</taxon>
        <taxon>ecological metagenomes</taxon>
    </lineage>
</organism>
<dbReference type="AlphaFoldDB" id="A0A383C8Z7"/>
<keyword evidence="6" id="KW-0808">Transferase</keyword>
<proteinExistence type="inferred from homology"/>
<dbReference type="Pfam" id="PF01135">
    <property type="entry name" value="PCMT"/>
    <property type="match status" value="1"/>
</dbReference>
<dbReference type="EC" id="2.1.1.77" evidence="3"/>
<dbReference type="EMBL" id="UINC01206743">
    <property type="protein sequence ID" value="SVE28510.1"/>
    <property type="molecule type" value="Genomic_DNA"/>
</dbReference>
<evidence type="ECO:0000313" key="8">
    <source>
        <dbReference type="EMBL" id="SVE28510.1"/>
    </source>
</evidence>
<evidence type="ECO:0000256" key="4">
    <source>
        <dbReference type="ARBA" id="ARBA00022490"/>
    </source>
</evidence>
<evidence type="ECO:0000256" key="7">
    <source>
        <dbReference type="ARBA" id="ARBA00022691"/>
    </source>
</evidence>
<dbReference type="PANTHER" id="PTHR11579:SF0">
    <property type="entry name" value="PROTEIN-L-ISOASPARTATE(D-ASPARTATE) O-METHYLTRANSFERASE"/>
    <property type="match status" value="1"/>
</dbReference>
<evidence type="ECO:0000256" key="3">
    <source>
        <dbReference type="ARBA" id="ARBA00011890"/>
    </source>
</evidence>